<name>A0A8X6P8R1_NEPPI</name>
<protein>
    <submittedName>
        <fullName evidence="1">Uncharacterized protein</fullName>
    </submittedName>
</protein>
<reference evidence="1" key="1">
    <citation type="submission" date="2020-08" db="EMBL/GenBank/DDBJ databases">
        <title>Multicomponent nature underlies the extraordinary mechanical properties of spider dragline silk.</title>
        <authorList>
            <person name="Kono N."/>
            <person name="Nakamura H."/>
            <person name="Mori M."/>
            <person name="Yoshida Y."/>
            <person name="Ohtoshi R."/>
            <person name="Malay A.D."/>
            <person name="Moran D.A.P."/>
            <person name="Tomita M."/>
            <person name="Numata K."/>
            <person name="Arakawa K."/>
        </authorList>
    </citation>
    <scope>NUCLEOTIDE SEQUENCE</scope>
</reference>
<dbReference type="Proteomes" id="UP000887013">
    <property type="component" value="Unassembled WGS sequence"/>
</dbReference>
<comment type="caution">
    <text evidence="1">The sequence shown here is derived from an EMBL/GenBank/DDBJ whole genome shotgun (WGS) entry which is preliminary data.</text>
</comment>
<organism evidence="1 2">
    <name type="scientific">Nephila pilipes</name>
    <name type="common">Giant wood spider</name>
    <name type="synonym">Nephila maculata</name>
    <dbReference type="NCBI Taxonomy" id="299642"/>
    <lineage>
        <taxon>Eukaryota</taxon>
        <taxon>Metazoa</taxon>
        <taxon>Ecdysozoa</taxon>
        <taxon>Arthropoda</taxon>
        <taxon>Chelicerata</taxon>
        <taxon>Arachnida</taxon>
        <taxon>Araneae</taxon>
        <taxon>Araneomorphae</taxon>
        <taxon>Entelegynae</taxon>
        <taxon>Araneoidea</taxon>
        <taxon>Nephilidae</taxon>
        <taxon>Nephila</taxon>
    </lineage>
</organism>
<evidence type="ECO:0000313" key="2">
    <source>
        <dbReference type="Proteomes" id="UP000887013"/>
    </source>
</evidence>
<dbReference type="EMBL" id="BMAW01112741">
    <property type="protein sequence ID" value="GFT54199.1"/>
    <property type="molecule type" value="Genomic_DNA"/>
</dbReference>
<accession>A0A8X6P8R1</accession>
<dbReference type="AlphaFoldDB" id="A0A8X6P8R1"/>
<gene>
    <name evidence="1" type="ORF">NPIL_421651</name>
</gene>
<keyword evidence="2" id="KW-1185">Reference proteome</keyword>
<proteinExistence type="predicted"/>
<evidence type="ECO:0000313" key="1">
    <source>
        <dbReference type="EMBL" id="GFT54199.1"/>
    </source>
</evidence>
<sequence>MNPCILKVHVFIRSNLSPMPPYNSGRIDELIGVYSYQTHIKYLSLNQIARQPQKYSKPWDFGRWRRQNQKLRSCGKPQKSGTAIAT</sequence>
<dbReference type="OrthoDB" id="6436596at2759"/>